<feature type="region of interest" description="Disordered" evidence="2">
    <location>
        <begin position="1"/>
        <end position="34"/>
    </location>
</feature>
<dbReference type="PANTHER" id="PTHR19959:SF119">
    <property type="entry name" value="FUNGAL LIPASE-LIKE DOMAIN-CONTAINING PROTEIN"/>
    <property type="match status" value="1"/>
</dbReference>
<evidence type="ECO:0000259" key="3">
    <source>
        <dbReference type="Pfam" id="PF03445"/>
    </source>
</evidence>
<feature type="repeat" description="TPR" evidence="1">
    <location>
        <begin position="1845"/>
        <end position="1878"/>
    </location>
</feature>
<dbReference type="Pfam" id="PF03445">
    <property type="entry name" value="DUF294"/>
    <property type="match status" value="1"/>
</dbReference>
<dbReference type="PROSITE" id="PS50005">
    <property type="entry name" value="TPR"/>
    <property type="match status" value="6"/>
</dbReference>
<dbReference type="GeneID" id="109468010"/>
<feature type="region of interest" description="Disordered" evidence="2">
    <location>
        <begin position="65"/>
        <end position="86"/>
    </location>
</feature>
<dbReference type="Proteomes" id="UP000515135">
    <property type="component" value="Unplaced"/>
</dbReference>
<dbReference type="Pfam" id="PF13374">
    <property type="entry name" value="TPR_10"/>
    <property type="match status" value="2"/>
</dbReference>
<feature type="repeat" description="TPR" evidence="1">
    <location>
        <begin position="753"/>
        <end position="786"/>
    </location>
</feature>
<organism evidence="4 5">
    <name type="scientific">Branchiostoma belcheri</name>
    <name type="common">Amphioxus</name>
    <dbReference type="NCBI Taxonomy" id="7741"/>
    <lineage>
        <taxon>Eukaryota</taxon>
        <taxon>Metazoa</taxon>
        <taxon>Chordata</taxon>
        <taxon>Cephalochordata</taxon>
        <taxon>Leptocardii</taxon>
        <taxon>Amphioxiformes</taxon>
        <taxon>Branchiostomatidae</taxon>
        <taxon>Branchiostoma</taxon>
    </lineage>
</organism>
<dbReference type="KEGG" id="bbel:109468010"/>
<keyword evidence="1" id="KW-0802">TPR repeat</keyword>
<evidence type="ECO:0000313" key="5">
    <source>
        <dbReference type="RefSeq" id="XP_019621773.1"/>
    </source>
</evidence>
<feature type="compositionally biased region" description="Basic and acidic residues" evidence="2">
    <location>
        <begin position="1"/>
        <end position="13"/>
    </location>
</feature>
<name>A0A6P4YBE8_BRABE</name>
<dbReference type="Pfam" id="PF13424">
    <property type="entry name" value="TPR_12"/>
    <property type="match status" value="9"/>
</dbReference>
<evidence type="ECO:0000313" key="4">
    <source>
        <dbReference type="Proteomes" id="UP000515135"/>
    </source>
</evidence>
<feature type="domain" description="Protein-PII uridylyltransferase N-terminal" evidence="3">
    <location>
        <begin position="295"/>
        <end position="374"/>
    </location>
</feature>
<dbReference type="GO" id="GO:0008773">
    <property type="term" value="F:[protein-PII] uridylyltransferase activity"/>
    <property type="evidence" value="ECO:0007669"/>
    <property type="project" value="InterPro"/>
</dbReference>
<evidence type="ECO:0000256" key="2">
    <source>
        <dbReference type="SAM" id="MobiDB-lite"/>
    </source>
</evidence>
<dbReference type="OrthoDB" id="771227at2759"/>
<dbReference type="Gene3D" id="1.25.40.10">
    <property type="entry name" value="Tetratricopeptide repeat domain"/>
    <property type="match status" value="11"/>
</dbReference>
<protein>
    <submittedName>
        <fullName evidence="5">LOW QUALITY PROTEIN: uncharacterized protein LOC109468010</fullName>
    </submittedName>
</protein>
<dbReference type="RefSeq" id="XP_019621773.1">
    <property type="nucleotide sequence ID" value="XM_019766214.1"/>
</dbReference>
<feature type="repeat" description="TPR" evidence="1">
    <location>
        <begin position="1758"/>
        <end position="1791"/>
    </location>
</feature>
<keyword evidence="4" id="KW-1185">Reference proteome</keyword>
<sequence length="2028" mass="225452">MPRDTGQGEDKGQGDNTPRALLGKGEQGAEGTACRLQSSVTLDSSGELFIDEDMDVTTMNDTSQMGGNLDGTAEVTDKGQPPAGEMSASSTVMAFEGFFNIIDPIPADDRVQNSSMQATPSNRAAFKERPYEEYLNLGNRALENGDLNSAETNFAAALRLIHEPSKPVLHAEAHCLQRLGDVYKERGKRTKNGGVFNQSAALYNAALARTEDEESKQNLLRVRNEVEPLFLSHTANIGLEPTWHHVVIDHKKELDDMRRHMMHQLDAIHKEYNPYQYHEDDPAAREVETLRANAIRDLFKTVARDRQRLLQVLVEECITELGPPPCRYALIAVGSQAAELATLYSELDFAILIEEGKDHHDTQWYFRKLSWYLHLKVINLGETTLPSLAITSLNDYRNEDPTKNWFLDFVTPPGFAFDGYLTKNPPVTITNDTDTSPLGCLILTPTNMAELQHRCVLVREGHCLSDVLRRVAYLAGGQDLVDEYVNRLKSTPEPCERQARLLGRLSSPDEIHQIDTSLDKARLLNLKKDIYRFPSTVIEALGLVCDISSSSTWTVIEELKKQHHISDADANHLTVMTSISAEIQMREHATSGGRNESPSELLALPRQTKEQETYGTVLRSTFHIPHPKMLFRYYFTAIPLKRCVLDILEDTGPVKKGPLLRTAIFDSSSSCRAELARDLYLLSTSVNESESVLRVTYIQSQEQAISIAELAATRKQCGDLKEAIILYDKSLSLWKWISNTSVENRVIAQRHIANILNNLGLSWSEQGDDKQAIKFYEQAMEIRGKDIVHTQTAALLNNIALSWWKLGDESKATSFFEQCLVVLKSVHKTNVIHASIAACLFNLGVVWGKRGDHKKSMMYKKESLRMKQVLHGDNTAHPDIAALLHELGSSCCRLGDLVKGIRYFEQSIKVLRTVHKEKPHEEIVRGLNSLGSCWNKIGDYIKAICYVERSLEMNLALKGDTSHLTIVALHRKLGSLWSLQGNYLEAIKHLSKSLTMMTFLCGEKTAHPDIAALLNNLGVSWCKLGEQEKAMQNNQRLPEVIRRIYGAGTTPPSCLGGAYHTLQLDSAPHAGGSDHEKAMAYFEQSLKMRKTIHGATATHPDIASSLSNLGSVWSKLGDRTKAIQYKAKALSMRKDIHGDKPHPDTAALLNDLGVLLWQVGDKKKALCYFEQCLEMTRDIHKWNTEQHPAIAGALNNLAMSFKGLGNLRKAAQFFAESAAMMKAVCGEHTAHVNVTAPLINFGVTWDMLVEENKEQTIRGHGALTRMCIFGNIEPRHDIAMSLSDIGSSCFNAGLHSKARTYYEHSILILQAIYGYQTNNADVARLLGQVGLCCNELGEQTKAISYFERSLDMGRALPTGTKRLDSAVCLSKLASICCQLGNHNQAISHYEESLRIMEIVIGDNVAHPQTAATLSDLASTWSKVGNYRNAISCEEQSLKMKKTIYGDSTVHPDISASLGSLGLYRSKIGDQTKAIGYYEHLLGMLHTDNTRQPQVAAVLGNLGSSWSKLGDQRKAISFHEQALKILQNIHGRNRPHQDIATAFSNLGLCWGQHGERNKAIECYELALKVLKALYGDDAQHPHIAEALYHLGLQCSEIGHPLEAIMYQEQSLHMRRAIYKTVAHPDIAASLNSLGATWSKHGDQRKAIAFYEMSLQNIRALCGEDTVNPEIAKALSNLGKACTELGDHPIATEYYEQALQMQEAIHGENTPHPDVAYSLCNLASSWIKRGDQRKAMNYSEMLLAMIRTVEGEKMAHPGIAMALGNMGKFWTKLGDHEKAVKYYEDALKMRQRLCGESSARETATLLCDLGLSWSKLGDDRRAVTCFEQFLEMTKRIKGEITAHSGIAEILNYLGSTCTKLGDYGKAAGYYEQALAMLYNLHGSNALRPDMAAILNNLGSAWGKLGNQSKAISYMEMSLNMRQAMYGEDPHPDTARLTNNLGTAWCQLGDQRRAASYFEESLKMMKRIYGENTAHPDIVAALDNLGLSWGHIGDQAKSISYKEESLRMMKAIYGGRTTTSPVATSPDSLVP</sequence>
<feature type="repeat" description="TPR" evidence="1">
    <location>
        <begin position="1539"/>
        <end position="1572"/>
    </location>
</feature>
<feature type="repeat" description="TPR" evidence="1">
    <location>
        <begin position="1670"/>
        <end position="1703"/>
    </location>
</feature>
<proteinExistence type="predicted"/>
<dbReference type="SMART" id="SM00028">
    <property type="entry name" value="TPR"/>
    <property type="match status" value="28"/>
</dbReference>
<reference evidence="5" key="1">
    <citation type="submission" date="2025-08" db="UniProtKB">
        <authorList>
            <consortium name="RefSeq"/>
        </authorList>
    </citation>
    <scope>IDENTIFICATION</scope>
    <source>
        <tissue evidence="5">Gonad</tissue>
    </source>
</reference>
<dbReference type="Pfam" id="PF13176">
    <property type="entry name" value="TPR_7"/>
    <property type="match status" value="1"/>
</dbReference>
<dbReference type="InterPro" id="IPR011990">
    <property type="entry name" value="TPR-like_helical_dom_sf"/>
</dbReference>
<feature type="repeat" description="TPR" evidence="1">
    <location>
        <begin position="1103"/>
        <end position="1136"/>
    </location>
</feature>
<accession>A0A6P4YBE8</accession>
<gene>
    <name evidence="5" type="primary">LOC109468010</name>
</gene>
<dbReference type="InterPro" id="IPR019734">
    <property type="entry name" value="TPR_rpt"/>
</dbReference>
<dbReference type="InterPro" id="IPR005105">
    <property type="entry name" value="GlnD_Uridyltrans_N"/>
</dbReference>
<dbReference type="PROSITE" id="PS50293">
    <property type="entry name" value="TPR_REGION"/>
    <property type="match status" value="1"/>
</dbReference>
<dbReference type="SUPFAM" id="SSF48452">
    <property type="entry name" value="TPR-like"/>
    <property type="match status" value="7"/>
</dbReference>
<dbReference type="PANTHER" id="PTHR19959">
    <property type="entry name" value="KINESIN LIGHT CHAIN"/>
    <property type="match status" value="1"/>
</dbReference>
<evidence type="ECO:0000256" key="1">
    <source>
        <dbReference type="PROSITE-ProRule" id="PRU00339"/>
    </source>
</evidence>